<dbReference type="KEGG" id="mfeu:H1D33_15675"/>
<dbReference type="RefSeq" id="WP_181572488.1">
    <property type="nucleotide sequence ID" value="NZ_CP059322.2"/>
</dbReference>
<evidence type="ECO:0000313" key="1">
    <source>
        <dbReference type="EMBL" id="QLQ40123.1"/>
    </source>
</evidence>
<gene>
    <name evidence="1" type="ORF">H1D33_15675</name>
</gene>
<dbReference type="Proteomes" id="UP000510844">
    <property type="component" value="Chromosome"/>
</dbReference>
<proteinExistence type="predicted"/>
<name>A0A7L6BDU4_9ACTN</name>
<protein>
    <submittedName>
        <fullName evidence="1">Uncharacterized protein</fullName>
    </submittedName>
</protein>
<organism evidence="1 2">
    <name type="scientific">Micromonospora robiginosa</name>
    <dbReference type="NCBI Taxonomy" id="2749844"/>
    <lineage>
        <taxon>Bacteria</taxon>
        <taxon>Bacillati</taxon>
        <taxon>Actinomycetota</taxon>
        <taxon>Actinomycetes</taxon>
        <taxon>Micromonosporales</taxon>
        <taxon>Micromonosporaceae</taxon>
        <taxon>Micromonospora</taxon>
    </lineage>
</organism>
<keyword evidence="2" id="KW-1185">Reference proteome</keyword>
<reference evidence="2" key="1">
    <citation type="submission" date="2020-07" db="EMBL/GenBank/DDBJ databases">
        <title>A new Micromonospora strain with potent antibiotic activity isolated from the microbiome of a mid-Atlantic deep-sea sponge.</title>
        <authorList>
            <person name="Back C.R."/>
            <person name="Stennett H.L."/>
            <person name="Williams S.E."/>
            <person name="Wang L."/>
            <person name="Ojeda Gomez J."/>
            <person name="Abdulle O.M."/>
            <person name="Duffy T."/>
            <person name="Hendry K.R."/>
            <person name="Powell D."/>
            <person name="Stach J.E."/>
            <person name="Essex-Lopresti A.E."/>
            <person name="Willis C.L."/>
            <person name="Curnow P."/>
            <person name="Race P.R."/>
        </authorList>
    </citation>
    <scope>NUCLEOTIDE SEQUENCE [LARGE SCALE GENOMIC DNA]</scope>
    <source>
        <strain evidence="2">28ISP2-46</strain>
    </source>
</reference>
<dbReference type="EMBL" id="CP059322">
    <property type="protein sequence ID" value="QLQ40123.1"/>
    <property type="molecule type" value="Genomic_DNA"/>
</dbReference>
<sequence length="103" mass="11379">MTHEGSALIKDRWPRLAAELTGALREADEDDLAGQVAELRILQQCDCRDAFCQSFYTQPPPDGAYGPGHRNVGLSPDRPGMLVLDVVDNLIMYVEVIDRPPLS</sequence>
<accession>A0A7L6BDU4</accession>
<reference evidence="1 2" key="2">
    <citation type="journal article" date="2021" name="Mar. Drugs">
        <title>A New Micromonospora Strain with Antibiotic Activity Isolated from the Microbiome of a Mid-Atlantic Deep-Sea Sponge.</title>
        <authorList>
            <person name="Back C.R."/>
            <person name="Stennett H.L."/>
            <person name="Williams S.E."/>
            <person name="Wang L."/>
            <person name="Ojeda Gomez J."/>
            <person name="Abdulle O.M."/>
            <person name="Duffy T."/>
            <person name="Neal C."/>
            <person name="Mantell J."/>
            <person name="Jepson M.A."/>
            <person name="Hendry K.R."/>
            <person name="Powell D."/>
            <person name="Stach J.E.M."/>
            <person name="Essex-Lopresti A.E."/>
            <person name="Willis C.L."/>
            <person name="Curnow P."/>
            <person name="Race P.R."/>
        </authorList>
    </citation>
    <scope>NUCLEOTIDE SEQUENCE [LARGE SCALE GENOMIC DNA]</scope>
    <source>
        <strain evidence="1 2">28ISP2-46</strain>
    </source>
</reference>
<dbReference type="AlphaFoldDB" id="A0A7L6BDU4"/>
<evidence type="ECO:0000313" key="2">
    <source>
        <dbReference type="Proteomes" id="UP000510844"/>
    </source>
</evidence>